<dbReference type="InterPro" id="IPR051137">
    <property type="entry name" value="PP4R3-like"/>
</dbReference>
<dbReference type="SUPFAM" id="SSF50729">
    <property type="entry name" value="PH domain-like"/>
    <property type="match status" value="1"/>
</dbReference>
<dbReference type="InterPro" id="IPR055236">
    <property type="entry name" value="EVH1_PP4R3"/>
</dbReference>
<feature type="compositionally biased region" description="Acidic residues" evidence="2">
    <location>
        <begin position="741"/>
        <end position="760"/>
    </location>
</feature>
<accession>A0A673UZ12</accession>
<evidence type="ECO:0000256" key="2">
    <source>
        <dbReference type="SAM" id="MobiDB-lite"/>
    </source>
</evidence>
<proteinExistence type="inferred from homology"/>
<dbReference type="GO" id="GO:0006974">
    <property type="term" value="P:DNA damage response"/>
    <property type="evidence" value="ECO:0007669"/>
    <property type="project" value="TreeGrafter"/>
</dbReference>
<dbReference type="SUPFAM" id="SSF48371">
    <property type="entry name" value="ARM repeat"/>
    <property type="match status" value="1"/>
</dbReference>
<feature type="domain" description="Serine/threonine-protein phosphatase 4 regulatory subunit 3-like central" evidence="3">
    <location>
        <begin position="224"/>
        <end position="706"/>
    </location>
</feature>
<reference evidence="5" key="2">
    <citation type="submission" date="2025-09" db="UniProtKB">
        <authorList>
            <consortium name="Ensembl"/>
        </authorList>
    </citation>
    <scope>IDENTIFICATION</scope>
</reference>
<dbReference type="InterPro" id="IPR016024">
    <property type="entry name" value="ARM-type_fold"/>
</dbReference>
<dbReference type="Pfam" id="PF22972">
    <property type="entry name" value="EVH1_PP4R3"/>
    <property type="match status" value="1"/>
</dbReference>
<feature type="region of interest" description="Disordered" evidence="2">
    <location>
        <begin position="739"/>
        <end position="776"/>
    </location>
</feature>
<evidence type="ECO:0000259" key="4">
    <source>
        <dbReference type="Pfam" id="PF22972"/>
    </source>
</evidence>
<dbReference type="PANTHER" id="PTHR23318:SF19">
    <property type="entry name" value="PROTEIN PPP4R3C"/>
    <property type="match status" value="1"/>
</dbReference>
<dbReference type="AlphaFoldDB" id="A0A673UZ12"/>
<dbReference type="InterPro" id="IPR006887">
    <property type="entry name" value="P4R3-like_central_dom"/>
</dbReference>
<name>A0A673UZ12_SURSU</name>
<dbReference type="InterPro" id="IPR011993">
    <property type="entry name" value="PH-like_dom_sf"/>
</dbReference>
<dbReference type="GO" id="GO:0005654">
    <property type="term" value="C:nucleoplasm"/>
    <property type="evidence" value="ECO:0007669"/>
    <property type="project" value="TreeGrafter"/>
</dbReference>
<dbReference type="Proteomes" id="UP000472268">
    <property type="component" value="Unplaced"/>
</dbReference>
<comment type="similarity">
    <text evidence="1">Belongs to the SMEK family.</text>
</comment>
<dbReference type="PANTHER" id="PTHR23318">
    <property type="entry name" value="ATP SYNTHASE GAMMA-RELATED"/>
    <property type="match status" value="1"/>
</dbReference>
<feature type="domain" description="PP4R3 EVH1-like" evidence="4">
    <location>
        <begin position="90"/>
        <end position="184"/>
    </location>
</feature>
<evidence type="ECO:0000256" key="1">
    <source>
        <dbReference type="ARBA" id="ARBA00008809"/>
    </source>
</evidence>
<reference evidence="5" key="1">
    <citation type="submission" date="2025-08" db="UniProtKB">
        <authorList>
            <consortium name="Ensembl"/>
        </authorList>
    </citation>
    <scope>IDENTIFICATION</scope>
</reference>
<protein>
    <submittedName>
        <fullName evidence="5">Protein phosphatase 4 regulatory subunit 3C</fullName>
    </submittedName>
</protein>
<keyword evidence="6" id="KW-1185">Reference proteome</keyword>
<dbReference type="GO" id="GO:0030289">
    <property type="term" value="C:protein phosphatase 4 complex"/>
    <property type="evidence" value="ECO:0007669"/>
    <property type="project" value="TreeGrafter"/>
</dbReference>
<dbReference type="Ensembl" id="ENSSSUT00005030257.1">
    <property type="protein sequence ID" value="ENSSSUP00005026470.1"/>
    <property type="gene ID" value="ENSSSUG00005017161.1"/>
</dbReference>
<evidence type="ECO:0000313" key="5">
    <source>
        <dbReference type="Ensembl" id="ENSSSUP00005026470.1"/>
    </source>
</evidence>
<feature type="region of interest" description="Disordered" evidence="2">
    <location>
        <begin position="1"/>
        <end position="24"/>
    </location>
</feature>
<evidence type="ECO:0000259" key="3">
    <source>
        <dbReference type="Pfam" id="PF04802"/>
    </source>
</evidence>
<dbReference type="Gene3D" id="2.30.29.30">
    <property type="entry name" value="Pleckstrin-homology domain (PH domain)/Phosphotyrosine-binding domain (PTB)"/>
    <property type="match status" value="1"/>
</dbReference>
<dbReference type="OMA" id="HFFYKHC"/>
<sequence>MQARAGRIPENGTHLRNRQGLGSRAGLPRRHALCDRDRFFSARLANSATVAAARSRLYPSSLSRRKPATSRVRVGAAAKTLEGTMADKYTVKVYSLNGDQQWDNLGTGQVSSTYVEELQGVCLRVQSDSSEALILESKINSSTPYQRQQETLIIWSEAENHGLALYFQDAEGCQKIWEDICQAQGKDPSVDLTENILDELEFDDLLGSSYVFDLPNCELSKLEEISDFVTSVLHEPTFKERLALILENGDYIKNLLQLFHTCENQGDTAGLRHLHEIIKGILLLNKTSVFKVMFSEECIMDVVGCLEYDPALAQPKRHREFLTQNAKFKEVVPITDCELRQKIHQTYRVQHIYNILSPIPSVFEEHPLYGLTTFIFLNKMEIVRMLHKDENFLSEVFVQLRNETLDYDKQCELLFFFKEFFEFSQTLEPSDKDALLTTLIDLGILPVLKIVMGRNNLQVRSAATDIFTYLVEYNPCMIQEFIIQEAQQSGDGKLFINLVIEQMICDTDPELAGAFHFMGLLRTLLDPESMLSTPSKCKRSHFLHFFYKCCMDNLVAPLFAITSENISQLLSLILELLMFCVQHHTYYIKNYILRKDLLRKVLMLMKSKHTFLTLCALRLMRRMIGLRDELYNYYIIKGNLFEPVVNALLENGTRYNMLNSAILELFEYIRVENIKSLIKHIVEKFYKVFESIEYVQTFKGLKIKYEKEKDQQSQVWKHLRPILYTERYRRRVQVLEKEEMCEQNSEEEEAVMPPLEDDFPDPCNEPIKFNTNSASE</sequence>
<dbReference type="Pfam" id="PF04802">
    <property type="entry name" value="PP4R3"/>
    <property type="match status" value="1"/>
</dbReference>
<organism evidence="5 6">
    <name type="scientific">Suricata suricatta</name>
    <name type="common">Meerkat</name>
    <dbReference type="NCBI Taxonomy" id="37032"/>
    <lineage>
        <taxon>Eukaryota</taxon>
        <taxon>Metazoa</taxon>
        <taxon>Chordata</taxon>
        <taxon>Craniata</taxon>
        <taxon>Vertebrata</taxon>
        <taxon>Euteleostomi</taxon>
        <taxon>Mammalia</taxon>
        <taxon>Eutheria</taxon>
        <taxon>Laurasiatheria</taxon>
        <taxon>Carnivora</taxon>
        <taxon>Feliformia</taxon>
        <taxon>Herpestidae</taxon>
        <taxon>Suricata</taxon>
    </lineage>
</organism>
<gene>
    <name evidence="5" type="primary">PPP4R3C</name>
</gene>
<evidence type="ECO:0000313" key="6">
    <source>
        <dbReference type="Proteomes" id="UP000472268"/>
    </source>
</evidence>
<dbReference type="GO" id="GO:0072542">
    <property type="term" value="F:protein phosphatase activator activity"/>
    <property type="evidence" value="ECO:0007669"/>
    <property type="project" value="TreeGrafter"/>
</dbReference>